<dbReference type="RefSeq" id="WP_164715234.1">
    <property type="nucleotide sequence ID" value="NZ_JAUSWF010000003.1"/>
</dbReference>
<dbReference type="GO" id="GO:0035999">
    <property type="term" value="P:tetrahydrofolate interconversion"/>
    <property type="evidence" value="ECO:0007669"/>
    <property type="project" value="TreeGrafter"/>
</dbReference>
<dbReference type="EMBL" id="LR134523">
    <property type="protein sequence ID" value="VEJ35839.1"/>
    <property type="molecule type" value="Genomic_DNA"/>
</dbReference>
<keyword evidence="7" id="KW-1185">Reference proteome</keyword>
<dbReference type="GO" id="GO:0009396">
    <property type="term" value="P:folic acid-containing compound biosynthetic process"/>
    <property type="evidence" value="ECO:0007669"/>
    <property type="project" value="TreeGrafter"/>
</dbReference>
<comment type="catalytic activity">
    <reaction evidence="5">
        <text>(6S)-5-formyl-5,6,7,8-tetrahydrofolate + ATP = (6R)-5,10-methenyltetrahydrofolate + ADP + phosphate</text>
        <dbReference type="Rhea" id="RHEA:10488"/>
        <dbReference type="ChEBI" id="CHEBI:30616"/>
        <dbReference type="ChEBI" id="CHEBI:43474"/>
        <dbReference type="ChEBI" id="CHEBI:57455"/>
        <dbReference type="ChEBI" id="CHEBI:57457"/>
        <dbReference type="ChEBI" id="CHEBI:456216"/>
        <dbReference type="EC" id="6.3.3.2"/>
    </reaction>
</comment>
<dbReference type="KEGG" id="piv:NCTC13079_01023"/>
<evidence type="ECO:0000256" key="5">
    <source>
        <dbReference type="RuleBase" id="RU361279"/>
    </source>
</evidence>
<comment type="similarity">
    <text evidence="1 5">Belongs to the 5-formyltetrahydrofolate cyclo-ligase family.</text>
</comment>
<proteinExistence type="inferred from homology"/>
<dbReference type="InterPro" id="IPR024185">
    <property type="entry name" value="FTHF_cligase-like_sf"/>
</dbReference>
<organism evidence="6 7">
    <name type="scientific">Aedoeadaptatus ivorii</name>
    <dbReference type="NCBI Taxonomy" id="54006"/>
    <lineage>
        <taxon>Bacteria</taxon>
        <taxon>Bacillati</taxon>
        <taxon>Bacillota</taxon>
        <taxon>Tissierellia</taxon>
        <taxon>Tissierellales</taxon>
        <taxon>Peptoniphilaceae</taxon>
        <taxon>Aedoeadaptatus</taxon>
    </lineage>
</organism>
<evidence type="ECO:0000256" key="3">
    <source>
        <dbReference type="ARBA" id="ARBA00022840"/>
    </source>
</evidence>
<feature type="binding site" evidence="4">
    <location>
        <begin position="132"/>
        <end position="140"/>
    </location>
    <ligand>
        <name>ATP</name>
        <dbReference type="ChEBI" id="CHEBI:30616"/>
    </ligand>
</feature>
<accession>A0A3S4Z405</accession>
<evidence type="ECO:0000313" key="7">
    <source>
        <dbReference type="Proteomes" id="UP000269544"/>
    </source>
</evidence>
<dbReference type="EC" id="6.3.3.2" evidence="5"/>
<protein>
    <recommendedName>
        <fullName evidence="5">5-formyltetrahydrofolate cyclo-ligase</fullName>
        <ecNumber evidence="5">6.3.3.2</ecNumber>
    </recommendedName>
</protein>
<dbReference type="PANTHER" id="PTHR23407:SF1">
    <property type="entry name" value="5-FORMYLTETRAHYDROFOLATE CYCLO-LIGASE"/>
    <property type="match status" value="1"/>
</dbReference>
<keyword evidence="5" id="KW-0479">Metal-binding</keyword>
<name>A0A3S4Z405_9FIRM</name>
<evidence type="ECO:0000256" key="1">
    <source>
        <dbReference type="ARBA" id="ARBA00010638"/>
    </source>
</evidence>
<dbReference type="Pfam" id="PF01812">
    <property type="entry name" value="5-FTHF_cyc-lig"/>
    <property type="match status" value="1"/>
</dbReference>
<dbReference type="Gene3D" id="3.40.50.10420">
    <property type="entry name" value="NagB/RpiA/CoA transferase-like"/>
    <property type="match status" value="1"/>
</dbReference>
<feature type="binding site" evidence="4">
    <location>
        <begin position="3"/>
        <end position="7"/>
    </location>
    <ligand>
        <name>ATP</name>
        <dbReference type="ChEBI" id="CHEBI:30616"/>
    </ligand>
</feature>
<dbReference type="SUPFAM" id="SSF100950">
    <property type="entry name" value="NagB/RpiA/CoA transferase-like"/>
    <property type="match status" value="1"/>
</dbReference>
<keyword evidence="5" id="KW-0460">Magnesium</keyword>
<dbReference type="Proteomes" id="UP000269544">
    <property type="component" value="Chromosome"/>
</dbReference>
<dbReference type="PIRSF" id="PIRSF006806">
    <property type="entry name" value="FTHF_cligase"/>
    <property type="match status" value="1"/>
</dbReference>
<feature type="binding site" evidence="4">
    <location>
        <position position="54"/>
    </location>
    <ligand>
        <name>substrate</name>
    </ligand>
</feature>
<dbReference type="AlphaFoldDB" id="A0A3S4Z405"/>
<keyword evidence="3 4" id="KW-0067">ATP-binding</keyword>
<sequence length="186" mass="21485">MKKTYFRNTFKEIRKNIPENERKRRSETIFNRLCALKRYRNAERIFLFVSFGTEVETLSWIPALLKEKKVYIPYTDAANHTMQMTEIYDACELEKDAMGIYALPPVLASARLRDAADLILTPGLAFDREGHRLGYGGGYYDRFFQSHGGFRLGIGFSEQLTDALPADPHDLPLHAFLSESDYLRFS</sequence>
<reference evidence="6 7" key="1">
    <citation type="submission" date="2018-12" db="EMBL/GenBank/DDBJ databases">
        <authorList>
            <consortium name="Pathogen Informatics"/>
        </authorList>
    </citation>
    <scope>NUCLEOTIDE SEQUENCE [LARGE SCALE GENOMIC DNA]</scope>
    <source>
        <strain evidence="6 7">NCTC13079</strain>
    </source>
</reference>
<dbReference type="GO" id="GO:0046872">
    <property type="term" value="F:metal ion binding"/>
    <property type="evidence" value="ECO:0007669"/>
    <property type="project" value="UniProtKB-KW"/>
</dbReference>
<gene>
    <name evidence="6" type="primary">yqgN</name>
    <name evidence="6" type="ORF">NCTC13079_01023</name>
</gene>
<comment type="cofactor">
    <cofactor evidence="5">
        <name>Mg(2+)</name>
        <dbReference type="ChEBI" id="CHEBI:18420"/>
    </cofactor>
</comment>
<keyword evidence="6" id="KW-0436">Ligase</keyword>
<dbReference type="InterPro" id="IPR002698">
    <property type="entry name" value="FTHF_cligase"/>
</dbReference>
<evidence type="ECO:0000313" key="6">
    <source>
        <dbReference type="EMBL" id="VEJ35839.1"/>
    </source>
</evidence>
<dbReference type="PANTHER" id="PTHR23407">
    <property type="entry name" value="ATPASE INHIBITOR/5-FORMYLTETRAHYDROFOLATE CYCLO-LIGASE"/>
    <property type="match status" value="1"/>
</dbReference>
<dbReference type="GO" id="GO:0030272">
    <property type="term" value="F:5-formyltetrahydrofolate cyclo-ligase activity"/>
    <property type="evidence" value="ECO:0007669"/>
    <property type="project" value="UniProtKB-EC"/>
</dbReference>
<evidence type="ECO:0000256" key="4">
    <source>
        <dbReference type="PIRSR" id="PIRSR006806-1"/>
    </source>
</evidence>
<evidence type="ECO:0000256" key="2">
    <source>
        <dbReference type="ARBA" id="ARBA00022741"/>
    </source>
</evidence>
<dbReference type="InterPro" id="IPR037171">
    <property type="entry name" value="NagB/RpiA_transferase-like"/>
</dbReference>
<feature type="binding site" evidence="4">
    <location>
        <position position="49"/>
    </location>
    <ligand>
        <name>substrate</name>
    </ligand>
</feature>
<keyword evidence="2 4" id="KW-0547">Nucleotide-binding</keyword>
<dbReference type="GO" id="GO:0005524">
    <property type="term" value="F:ATP binding"/>
    <property type="evidence" value="ECO:0007669"/>
    <property type="project" value="UniProtKB-KW"/>
</dbReference>
<dbReference type="NCBIfam" id="TIGR02727">
    <property type="entry name" value="MTHFS_bact"/>
    <property type="match status" value="1"/>
</dbReference>